<sequence length="163" mass="17844">MRTLTLLLATLAFAPPVLAQAQSQQSDVERLGDKAENIARQPMKDIGVMRENPPEVLKDAQRAPYSLAGIKNCRDFRRAVIELDNVLGPDVDAVDEKGDALPERLAEAGAKSIVNSLIPFRGIVREATGAAEADRKFRMMVAAGMARRGYLKGIARERQCSVR</sequence>
<keyword evidence="3" id="KW-1185">Reference proteome</keyword>
<gene>
    <name evidence="2" type="ORF">FJQ54_17135</name>
</gene>
<dbReference type="EMBL" id="VFSU01000034">
    <property type="protein sequence ID" value="TPE58768.1"/>
    <property type="molecule type" value="Genomic_DNA"/>
</dbReference>
<protein>
    <submittedName>
        <fullName evidence="2">Uncharacterized protein</fullName>
    </submittedName>
</protein>
<feature type="chain" id="PRO_5021318023" evidence="1">
    <location>
        <begin position="20"/>
        <end position="163"/>
    </location>
</feature>
<dbReference type="OrthoDB" id="7211066at2"/>
<dbReference type="AlphaFoldDB" id="A0A501XDR4"/>
<organism evidence="2 3">
    <name type="scientific">Sandaracinobacter neustonicus</name>
    <dbReference type="NCBI Taxonomy" id="1715348"/>
    <lineage>
        <taxon>Bacteria</taxon>
        <taxon>Pseudomonadati</taxon>
        <taxon>Pseudomonadota</taxon>
        <taxon>Alphaproteobacteria</taxon>
        <taxon>Sphingomonadales</taxon>
        <taxon>Sphingosinicellaceae</taxon>
        <taxon>Sandaracinobacter</taxon>
    </lineage>
</organism>
<evidence type="ECO:0000313" key="2">
    <source>
        <dbReference type="EMBL" id="TPE58768.1"/>
    </source>
</evidence>
<accession>A0A501XDR4</accession>
<feature type="signal peptide" evidence="1">
    <location>
        <begin position="1"/>
        <end position="19"/>
    </location>
</feature>
<dbReference type="RefSeq" id="WP_140929620.1">
    <property type="nucleotide sequence ID" value="NZ_VFSU01000034.1"/>
</dbReference>
<dbReference type="Proteomes" id="UP000319897">
    <property type="component" value="Unassembled WGS sequence"/>
</dbReference>
<comment type="caution">
    <text evidence="2">The sequence shown here is derived from an EMBL/GenBank/DDBJ whole genome shotgun (WGS) entry which is preliminary data.</text>
</comment>
<proteinExistence type="predicted"/>
<reference evidence="2 3" key="1">
    <citation type="submission" date="2019-06" db="EMBL/GenBank/DDBJ databases">
        <authorList>
            <person name="Lee I."/>
            <person name="Jang G.I."/>
            <person name="Hwang C.Y."/>
        </authorList>
    </citation>
    <scope>NUCLEOTIDE SEQUENCE [LARGE SCALE GENOMIC DNA]</scope>
    <source>
        <strain evidence="2 3">PAMC 28131</strain>
    </source>
</reference>
<evidence type="ECO:0000313" key="3">
    <source>
        <dbReference type="Proteomes" id="UP000319897"/>
    </source>
</evidence>
<keyword evidence="1" id="KW-0732">Signal</keyword>
<evidence type="ECO:0000256" key="1">
    <source>
        <dbReference type="SAM" id="SignalP"/>
    </source>
</evidence>
<name>A0A501XDR4_9SPHN</name>